<dbReference type="GO" id="GO:0016308">
    <property type="term" value="F:1-phosphatidylinositol-4-phosphate 5-kinase activity"/>
    <property type="evidence" value="ECO:0007669"/>
    <property type="project" value="TreeGrafter"/>
</dbReference>
<keyword evidence="2" id="KW-0812">Transmembrane</keyword>
<name>A0A8J8P095_HALGN</name>
<dbReference type="CDD" id="cd00139">
    <property type="entry name" value="PIPKc"/>
    <property type="match status" value="1"/>
</dbReference>
<reference evidence="4" key="1">
    <citation type="submission" date="2019-06" db="EMBL/GenBank/DDBJ databases">
        <authorList>
            <person name="Zheng W."/>
        </authorList>
    </citation>
    <scope>NUCLEOTIDE SEQUENCE</scope>
    <source>
        <strain evidence="4">QDHG01</strain>
    </source>
</reference>
<feature type="transmembrane region" description="Helical" evidence="2">
    <location>
        <begin position="290"/>
        <end position="313"/>
    </location>
</feature>
<dbReference type="Gene3D" id="3.30.800.10">
    <property type="entry name" value="Phosphatidylinositol Phosphate Kinase II Beta"/>
    <property type="match status" value="1"/>
</dbReference>
<dbReference type="OrthoDB" id="284860at2759"/>
<dbReference type="GO" id="GO:0046854">
    <property type="term" value="P:phosphatidylinositol phosphate biosynthetic process"/>
    <property type="evidence" value="ECO:0007669"/>
    <property type="project" value="TreeGrafter"/>
</dbReference>
<organism evidence="4 5">
    <name type="scientific">Halteria grandinella</name>
    <dbReference type="NCBI Taxonomy" id="5974"/>
    <lineage>
        <taxon>Eukaryota</taxon>
        <taxon>Sar</taxon>
        <taxon>Alveolata</taxon>
        <taxon>Ciliophora</taxon>
        <taxon>Intramacronucleata</taxon>
        <taxon>Spirotrichea</taxon>
        <taxon>Stichotrichia</taxon>
        <taxon>Sporadotrichida</taxon>
        <taxon>Halteriidae</taxon>
        <taxon>Halteria</taxon>
    </lineage>
</organism>
<dbReference type="AlphaFoldDB" id="A0A8J8P095"/>
<feature type="transmembrane region" description="Helical" evidence="2">
    <location>
        <begin position="60"/>
        <end position="81"/>
    </location>
</feature>
<dbReference type="Gene3D" id="1.20.1070.10">
    <property type="entry name" value="Rhodopsin 7-helix transmembrane proteins"/>
    <property type="match status" value="1"/>
</dbReference>
<keyword evidence="2" id="KW-0472">Membrane</keyword>
<keyword evidence="1" id="KW-0547">Nucleotide-binding</keyword>
<dbReference type="PANTHER" id="PTHR23086:SF8">
    <property type="entry name" value="PHOSPHATIDYLINOSITOL 5-PHOSPHATE 4-KINASE, ISOFORM A"/>
    <property type="match status" value="1"/>
</dbReference>
<evidence type="ECO:0000313" key="5">
    <source>
        <dbReference type="Proteomes" id="UP000785679"/>
    </source>
</evidence>
<dbReference type="SMART" id="SM00330">
    <property type="entry name" value="PIPKc"/>
    <property type="match status" value="1"/>
</dbReference>
<dbReference type="Gene3D" id="3.30.810.10">
    <property type="entry name" value="2-Layer Sandwich"/>
    <property type="match status" value="1"/>
</dbReference>
<dbReference type="PROSITE" id="PS51455">
    <property type="entry name" value="PIPK"/>
    <property type="match status" value="1"/>
</dbReference>
<dbReference type="Proteomes" id="UP000785679">
    <property type="component" value="Unassembled WGS sequence"/>
</dbReference>
<evidence type="ECO:0000259" key="3">
    <source>
        <dbReference type="PROSITE" id="PS51455"/>
    </source>
</evidence>
<dbReference type="GO" id="GO:0005886">
    <property type="term" value="C:plasma membrane"/>
    <property type="evidence" value="ECO:0007669"/>
    <property type="project" value="TreeGrafter"/>
</dbReference>
<feature type="transmembrane region" description="Helical" evidence="2">
    <location>
        <begin position="244"/>
        <end position="269"/>
    </location>
</feature>
<keyword evidence="1" id="KW-0418">Kinase</keyword>
<keyword evidence="1" id="KW-0808">Transferase</keyword>
<feature type="domain" description="PIPK" evidence="3">
    <location>
        <begin position="455"/>
        <end position="829"/>
    </location>
</feature>
<evidence type="ECO:0000256" key="2">
    <source>
        <dbReference type="SAM" id="Phobius"/>
    </source>
</evidence>
<feature type="transmembrane region" description="Helical" evidence="2">
    <location>
        <begin position="186"/>
        <end position="202"/>
    </location>
</feature>
<accession>A0A8J8P095</accession>
<keyword evidence="2" id="KW-1133">Transmembrane helix</keyword>
<keyword evidence="5" id="KW-1185">Reference proteome</keyword>
<dbReference type="Pfam" id="PF01504">
    <property type="entry name" value="PIP5K"/>
    <property type="match status" value="1"/>
</dbReference>
<dbReference type="PANTHER" id="PTHR23086">
    <property type="entry name" value="PHOSPHATIDYLINOSITOL-4-PHOSPHATE 5-KINASE"/>
    <property type="match status" value="1"/>
</dbReference>
<comment type="caution">
    <text evidence="4">The sequence shown here is derived from an EMBL/GenBank/DDBJ whole genome shotgun (WGS) entry which is preliminary data.</text>
</comment>
<dbReference type="InterPro" id="IPR027483">
    <property type="entry name" value="PInositol-4-P-4/5-kinase_C_sf"/>
</dbReference>
<evidence type="ECO:0000313" key="4">
    <source>
        <dbReference type="EMBL" id="TNV84702.1"/>
    </source>
</evidence>
<dbReference type="InterPro" id="IPR002498">
    <property type="entry name" value="PInositol-4-P-4/5-kinase_core"/>
</dbReference>
<dbReference type="SUPFAM" id="SSF56104">
    <property type="entry name" value="SAICAR synthase-like"/>
    <property type="match status" value="1"/>
</dbReference>
<proteinExistence type="predicted"/>
<evidence type="ECO:0000256" key="1">
    <source>
        <dbReference type="PROSITE-ProRule" id="PRU00781"/>
    </source>
</evidence>
<dbReference type="InterPro" id="IPR023610">
    <property type="entry name" value="PInositol-4/5-P-5/4-kinase"/>
</dbReference>
<keyword evidence="1" id="KW-0067">ATP-binding</keyword>
<dbReference type="InterPro" id="IPR027484">
    <property type="entry name" value="PInositol-4-P-5-kinase_N"/>
</dbReference>
<protein>
    <recommendedName>
        <fullName evidence="3">PIPK domain-containing protein</fullName>
    </recommendedName>
</protein>
<feature type="transmembrane region" description="Helical" evidence="2">
    <location>
        <begin position="148"/>
        <end position="165"/>
    </location>
</feature>
<dbReference type="EMBL" id="RRYP01002505">
    <property type="protein sequence ID" value="TNV84702.1"/>
    <property type="molecule type" value="Genomic_DNA"/>
</dbReference>
<sequence length="857" mass="98476">MGPPLLMNTSLDYSEDLFTQREMSPAFPNEYPLSNFLFTGTKLIGCDGTFTNELSNPERASIVILALISIVTSISVALTIFYNPKLRIHPSKLIGYMCVCEAASCFSALIWVINPLNYICYFAIHYLWHWTTGADYEKGMAFICKSNTLSFTFFQTMSLALNFCLCHDLIKTLKDPFYPGKRRMKFYLYGSFIVAALVTILSKNTLGKACDSRANADIMKSYNYLQIGATSVGDDDPIIQNGYYYTYVIGLLQLIAFILIALYSCVFAYRRLTRPGMSSEVRYVFIRKHITYVTVFIILWTFSLAHSYFQIFYAAQDLGKLSPKDQQARIDEYKAIDNVMLKITIYTSIFTGFFMSLIRAREPYFRFLISKQFKSWFGILIDEDDDNISKQYVNDSLATFLTSSLNVELVHVILETITKHQVSMTDRTVTYLDFTEKSFKETNKYIIDTIMIKNPEKWKVAKLPDFLEQSTADTKHKQTVKRKKEKTVSQENLENNLMEKIDTMEDEEVLVINEDVHVTEYAPYAFNFLRTLDDIDNQTVRESLSPDANRDSVFKAGESQGKSGSFFFFSHDKKFIIKTMTDSDLSTFKKLFKQYFQGVSTRRNSLLARIYGIYTIKMEEVAPVHLILMGNTKKSNDKNIVNIFDLKGSFINREVEGKNLKPTATLKDLNLLEICKGKNLLMFRPEDQKEIMENMERDAIMLRDKNIMDYSLLLAVEKNPEYEAFVSNHPMHKMTLTTAGGDLTQMADEDHPILVEMRRRLTAPPHKYLSKGGRYIYHIAIIDYLQDFNLDKKLESAIKTVINKPDAQISAIEPLAYYRRYLKFMREKVIIDMKKINPVGATMIGGGASTMGGYTPI</sequence>
<gene>
    <name evidence="4" type="ORF">FGO68_gene13298</name>
</gene>
<dbReference type="GO" id="GO:0005524">
    <property type="term" value="F:ATP binding"/>
    <property type="evidence" value="ECO:0007669"/>
    <property type="project" value="UniProtKB-UniRule"/>
</dbReference>